<dbReference type="EMBL" id="JAAGOA010000012">
    <property type="protein sequence ID" value="NEE02019.1"/>
    <property type="molecule type" value="Genomic_DNA"/>
</dbReference>
<comment type="caution">
    <text evidence="11">The sequence shown here is derived from an EMBL/GenBank/DDBJ whole genome shotgun (WGS) entry which is preliminary data.</text>
</comment>
<evidence type="ECO:0000256" key="6">
    <source>
        <dbReference type="ARBA" id="ARBA00022968"/>
    </source>
</evidence>
<dbReference type="Proteomes" id="UP000475214">
    <property type="component" value="Unassembled WGS sequence"/>
</dbReference>
<keyword evidence="6" id="KW-0735">Signal-anchor</keyword>
<keyword evidence="2 10" id="KW-0349">Heme</keyword>
<keyword evidence="5" id="KW-0201">Cytochrome c-type biogenesis</keyword>
<evidence type="ECO:0000256" key="9">
    <source>
        <dbReference type="ARBA" id="ARBA00023136"/>
    </source>
</evidence>
<dbReference type="Pfam" id="PF03100">
    <property type="entry name" value="CcmE"/>
    <property type="match status" value="1"/>
</dbReference>
<protein>
    <submittedName>
        <fullName evidence="11">Cytochrome c maturation protein CcmE</fullName>
    </submittedName>
</protein>
<organism evidence="11 12">
    <name type="scientific">Phytoactinopolyspora halotolerans</name>
    <dbReference type="NCBI Taxonomy" id="1981512"/>
    <lineage>
        <taxon>Bacteria</taxon>
        <taxon>Bacillati</taxon>
        <taxon>Actinomycetota</taxon>
        <taxon>Actinomycetes</taxon>
        <taxon>Jiangellales</taxon>
        <taxon>Jiangellaceae</taxon>
        <taxon>Phytoactinopolyspora</taxon>
    </lineage>
</organism>
<evidence type="ECO:0000256" key="7">
    <source>
        <dbReference type="ARBA" id="ARBA00022989"/>
    </source>
</evidence>
<evidence type="ECO:0000256" key="5">
    <source>
        <dbReference type="ARBA" id="ARBA00022748"/>
    </source>
</evidence>
<dbReference type="InterPro" id="IPR004329">
    <property type="entry name" value="CcmE"/>
</dbReference>
<evidence type="ECO:0000256" key="10">
    <source>
        <dbReference type="PIRSR" id="PIRSR604329-50"/>
    </source>
</evidence>
<keyword evidence="4 10" id="KW-0479">Metal-binding</keyword>
<dbReference type="SUPFAM" id="SSF82093">
    <property type="entry name" value="Heme chaperone CcmE"/>
    <property type="match status" value="1"/>
</dbReference>
<dbReference type="GO" id="GO:0017004">
    <property type="term" value="P:cytochrome complex assembly"/>
    <property type="evidence" value="ECO:0007669"/>
    <property type="project" value="UniProtKB-KW"/>
</dbReference>
<reference evidence="11 12" key="1">
    <citation type="submission" date="2020-02" db="EMBL/GenBank/DDBJ databases">
        <authorList>
            <person name="Li X.-J."/>
            <person name="Han X.-M."/>
        </authorList>
    </citation>
    <scope>NUCLEOTIDE SEQUENCE [LARGE SCALE GENOMIC DNA]</scope>
    <source>
        <strain evidence="11 12">CCTCC AB 2017055</strain>
    </source>
</reference>
<dbReference type="RefSeq" id="WP_163740198.1">
    <property type="nucleotide sequence ID" value="NZ_JAAGOA010000012.1"/>
</dbReference>
<keyword evidence="8 10" id="KW-0408">Iron</keyword>
<dbReference type="PANTHER" id="PTHR34128:SF2">
    <property type="entry name" value="CYTOCHROME C-TYPE BIOGENESIS PROTEIN CCME HOMOLOG, MITOCHONDRIAL"/>
    <property type="match status" value="1"/>
</dbReference>
<accession>A0A6L9SA84</accession>
<dbReference type="GO" id="GO:0020037">
    <property type="term" value="F:heme binding"/>
    <property type="evidence" value="ECO:0007669"/>
    <property type="project" value="InterPro"/>
</dbReference>
<keyword evidence="12" id="KW-1185">Reference proteome</keyword>
<dbReference type="AlphaFoldDB" id="A0A6L9SA84"/>
<dbReference type="GO" id="GO:0017003">
    <property type="term" value="P:protein-heme linkage"/>
    <property type="evidence" value="ECO:0007669"/>
    <property type="project" value="InterPro"/>
</dbReference>
<sequence length="131" mass="13938">MSRRTRRTSAIAVLGVVVVALAVLGARFADESTVYYRTPSEIAGVEPGDERMRLSGLVVDGSVDRSDYASSLLLTDGAVDVTVEYEGRLPASIQPGEGAVVEGRLAGDGVFHADTVLLRHSNEYRPAESES</sequence>
<dbReference type="PANTHER" id="PTHR34128">
    <property type="entry name" value="CYTOCHROME C-TYPE BIOGENESIS PROTEIN CCME HOMOLOG, MITOCHONDRIAL"/>
    <property type="match status" value="1"/>
</dbReference>
<comment type="subcellular location">
    <subcellularLocation>
        <location evidence="1">Membrane</location>
    </subcellularLocation>
</comment>
<dbReference type="GO" id="GO:0005886">
    <property type="term" value="C:plasma membrane"/>
    <property type="evidence" value="ECO:0007669"/>
    <property type="project" value="InterPro"/>
</dbReference>
<dbReference type="Gene3D" id="2.40.50.140">
    <property type="entry name" value="Nucleic acid-binding proteins"/>
    <property type="match status" value="1"/>
</dbReference>
<keyword evidence="9" id="KW-0472">Membrane</keyword>
<feature type="binding site" description="covalent" evidence="10">
    <location>
        <position position="120"/>
    </location>
    <ligand>
        <name>heme</name>
        <dbReference type="ChEBI" id="CHEBI:30413"/>
    </ligand>
</feature>
<feature type="binding site" description="axial binding residue" evidence="10">
    <location>
        <position position="124"/>
    </location>
    <ligand>
        <name>heme</name>
        <dbReference type="ChEBI" id="CHEBI:30413"/>
    </ligand>
    <ligandPart>
        <name>Fe</name>
        <dbReference type="ChEBI" id="CHEBI:18248"/>
    </ligandPart>
</feature>
<dbReference type="InterPro" id="IPR012340">
    <property type="entry name" value="NA-bd_OB-fold"/>
</dbReference>
<keyword evidence="7" id="KW-1133">Transmembrane helix</keyword>
<evidence type="ECO:0000256" key="1">
    <source>
        <dbReference type="ARBA" id="ARBA00004370"/>
    </source>
</evidence>
<dbReference type="InterPro" id="IPR036127">
    <property type="entry name" value="CcmE-like_sf"/>
</dbReference>
<proteinExistence type="predicted"/>
<keyword evidence="3" id="KW-0812">Transmembrane</keyword>
<evidence type="ECO:0000256" key="4">
    <source>
        <dbReference type="ARBA" id="ARBA00022723"/>
    </source>
</evidence>
<dbReference type="GO" id="GO:0046872">
    <property type="term" value="F:metal ion binding"/>
    <property type="evidence" value="ECO:0007669"/>
    <property type="project" value="UniProtKB-KW"/>
</dbReference>
<name>A0A6L9SA84_9ACTN</name>
<evidence type="ECO:0000313" key="11">
    <source>
        <dbReference type="EMBL" id="NEE02019.1"/>
    </source>
</evidence>
<evidence type="ECO:0000256" key="2">
    <source>
        <dbReference type="ARBA" id="ARBA00022617"/>
    </source>
</evidence>
<gene>
    <name evidence="11" type="ORF">G1H10_17735</name>
</gene>
<evidence type="ECO:0000256" key="8">
    <source>
        <dbReference type="ARBA" id="ARBA00023004"/>
    </source>
</evidence>
<evidence type="ECO:0000313" key="12">
    <source>
        <dbReference type="Proteomes" id="UP000475214"/>
    </source>
</evidence>
<evidence type="ECO:0000256" key="3">
    <source>
        <dbReference type="ARBA" id="ARBA00022692"/>
    </source>
</evidence>